<feature type="transmembrane region" description="Helical" evidence="1">
    <location>
        <begin position="6"/>
        <end position="21"/>
    </location>
</feature>
<dbReference type="AlphaFoldDB" id="A0AA95JD65"/>
<sequence>MNQSWYNVVGILLIAIPLIAARERRWWSCGIYAIGSFMFLRELLRGKDGWDDLADFAMLIVIVIPLYIIGTVVWIAMYYYDKKKGEGS</sequence>
<proteinExistence type="predicted"/>
<keyword evidence="1" id="KW-0472">Membrane</keyword>
<accession>A0AA95JD65</accession>
<feature type="transmembrane region" description="Helical" evidence="1">
    <location>
        <begin position="26"/>
        <end position="44"/>
    </location>
</feature>
<evidence type="ECO:0000256" key="1">
    <source>
        <dbReference type="SAM" id="Phobius"/>
    </source>
</evidence>
<dbReference type="Proteomes" id="UP001178662">
    <property type="component" value="Chromosome"/>
</dbReference>
<keyword evidence="1" id="KW-0812">Transmembrane</keyword>
<name>A0AA95JD65_9BACL</name>
<reference evidence="2" key="1">
    <citation type="submission" date="2023-03" db="EMBL/GenBank/DDBJ databases">
        <title>Andean soil-derived lignocellulolytic bacterial consortium as a source of novel taxa and putative plastic-active enzymes.</title>
        <authorList>
            <person name="Diaz-Garcia L."/>
            <person name="Chuvochina M."/>
            <person name="Feuerriegel G."/>
            <person name="Bunk B."/>
            <person name="Sproer C."/>
            <person name="Streit W.R."/>
            <person name="Rodriguez L.M."/>
            <person name="Overmann J."/>
            <person name="Jimenez D.J."/>
        </authorList>
    </citation>
    <scope>NUCLEOTIDE SEQUENCE</scope>
    <source>
        <strain evidence="2">MAG 2441</strain>
    </source>
</reference>
<feature type="transmembrane region" description="Helical" evidence="1">
    <location>
        <begin position="56"/>
        <end position="80"/>
    </location>
</feature>
<organism evidence="2 3">
    <name type="scientific">Candidatus Cohnella colombiensis</name>
    <dbReference type="NCBI Taxonomy" id="3121368"/>
    <lineage>
        <taxon>Bacteria</taxon>
        <taxon>Bacillati</taxon>
        <taxon>Bacillota</taxon>
        <taxon>Bacilli</taxon>
        <taxon>Bacillales</taxon>
        <taxon>Paenibacillaceae</taxon>
        <taxon>Cohnella</taxon>
    </lineage>
</organism>
<evidence type="ECO:0000313" key="2">
    <source>
        <dbReference type="EMBL" id="WEK55986.1"/>
    </source>
</evidence>
<protein>
    <submittedName>
        <fullName evidence="2">Uncharacterized protein</fullName>
    </submittedName>
</protein>
<keyword evidence="3" id="KW-1185">Reference proteome</keyword>
<gene>
    <name evidence="2" type="ORF">P0Y55_08045</name>
</gene>
<evidence type="ECO:0000313" key="3">
    <source>
        <dbReference type="Proteomes" id="UP001178662"/>
    </source>
</evidence>
<keyword evidence="1" id="KW-1133">Transmembrane helix</keyword>
<dbReference type="EMBL" id="CP119317">
    <property type="protein sequence ID" value="WEK55986.1"/>
    <property type="molecule type" value="Genomic_DNA"/>
</dbReference>